<reference evidence="2 3" key="1">
    <citation type="journal article" date="2012" name="Nat. Commun.">
        <title>A multi-omic map of the lipid-producing yeast Rhodosporidium toruloides.</title>
        <authorList>
            <person name="Zhu Z."/>
            <person name="Zhang S."/>
            <person name="Liu H."/>
            <person name="Shen H."/>
            <person name="Lin X."/>
            <person name="Yang F."/>
            <person name="Zhou Y.J."/>
            <person name="Jin G."/>
            <person name="Ye M."/>
            <person name="Zou H."/>
            <person name="Zou H."/>
            <person name="Zhao Z.K."/>
        </authorList>
    </citation>
    <scope>NUCLEOTIDE SEQUENCE [LARGE SCALE GENOMIC DNA]</scope>
    <source>
        <strain evidence="2 3">NP11</strain>
    </source>
</reference>
<sequence>MMDGSAPRDGLITMNDLVEEAQVAGEAPPTVETFLRRVAYPFETLPFPQDRYSPWHDALCDGMDRSARPQTVLGLCYLPELASVLSEAGLSYLLSRALHPPDTLLSSVLSTLPEERLRQPRPLSGVSSIQNLRVRLPGFCPGLVPPEAARRLELAYSRWDCDCESKGQASHSCGVSPVRLGWHHQPADDVLDLLEGLAEASAATGSSSHPWQCRPILEATNPWTRLDELAQTGKDCRPLLVTVLGETHFTPLLVLDVNSSSFPSFSQLGPAHNPQLSDLIADSKEAKTVLARLTSPSHPTETKTNSMRGTSPLLIVFGPKLPVNAALQEDGASFIHTIYGAGNEEVEGKIRTRVSSLLAGDKAVSLPEARAPVEANERSAEHVRLPRAPSLQQEYRLVTFKQLKKNRAFHAAFVCPDGSLATLHSLSPLPPASSPPASPTPVTPSPSGQASHPTTRTNGVHGPPDAPKPLLLLGADKLGEGNQGFVYRAHCSNSPFPLLAKYSRCGTSSNTKVAREAAFFREHGEKMVEEELAPRFVGAWSAEEGEASPYKMGGATTMLLMEEWGRSVQDWSHLSSAERHAVRKLAVRFQLKLEACHCSLRADNVVCKREIGASSFRLIDFARSDDGDCVCREDRLCCEELTTLAKSLAWADMVEMVAEERERLEVAEALAVVGLWSELNVLEHNRACRSDAIRFHFKLGCQHKSLRDDNIVWKPDVGPSSFRLIDFARSNDDCSCLHGELCEELFELEEALHQVDHFEVLKARREEERIDQALVAVGEVERELRDQARREAELAA</sequence>
<evidence type="ECO:0000313" key="3">
    <source>
        <dbReference type="Proteomes" id="UP000016926"/>
    </source>
</evidence>
<protein>
    <recommendedName>
        <fullName evidence="4">Protein kinase domain-containing protein</fullName>
    </recommendedName>
</protein>
<evidence type="ECO:0000313" key="2">
    <source>
        <dbReference type="EMBL" id="EMS18358.1"/>
    </source>
</evidence>
<organism evidence="2 3">
    <name type="scientific">Rhodotorula toruloides (strain NP11)</name>
    <name type="common">Yeast</name>
    <name type="synonym">Rhodosporidium toruloides</name>
    <dbReference type="NCBI Taxonomy" id="1130832"/>
    <lineage>
        <taxon>Eukaryota</taxon>
        <taxon>Fungi</taxon>
        <taxon>Dikarya</taxon>
        <taxon>Basidiomycota</taxon>
        <taxon>Pucciniomycotina</taxon>
        <taxon>Microbotryomycetes</taxon>
        <taxon>Sporidiobolales</taxon>
        <taxon>Sporidiobolaceae</taxon>
        <taxon>Rhodotorula</taxon>
    </lineage>
</organism>
<dbReference type="RefSeq" id="XP_016269477.1">
    <property type="nucleotide sequence ID" value="XM_016420062.1"/>
</dbReference>
<dbReference type="Proteomes" id="UP000016926">
    <property type="component" value="Unassembled WGS sequence"/>
</dbReference>
<name>M7XE25_RHOT1</name>
<dbReference type="OrthoDB" id="10285658at2759"/>
<feature type="compositionally biased region" description="Polar residues" evidence="1">
    <location>
        <begin position="448"/>
        <end position="458"/>
    </location>
</feature>
<dbReference type="HOGENOM" id="CLU_357207_0_0_1"/>
<gene>
    <name evidence="2" type="ORF">RHTO_06401</name>
</gene>
<keyword evidence="3" id="KW-1185">Reference proteome</keyword>
<dbReference type="AlphaFoldDB" id="M7XE25"/>
<evidence type="ECO:0000256" key="1">
    <source>
        <dbReference type="SAM" id="MobiDB-lite"/>
    </source>
</evidence>
<feature type="compositionally biased region" description="Pro residues" evidence="1">
    <location>
        <begin position="428"/>
        <end position="444"/>
    </location>
</feature>
<accession>M7XE25</accession>
<dbReference type="EMBL" id="KB722681">
    <property type="protein sequence ID" value="EMS18358.1"/>
    <property type="molecule type" value="Genomic_DNA"/>
</dbReference>
<evidence type="ECO:0008006" key="4">
    <source>
        <dbReference type="Google" id="ProtNLM"/>
    </source>
</evidence>
<feature type="region of interest" description="Disordered" evidence="1">
    <location>
        <begin position="426"/>
        <end position="468"/>
    </location>
</feature>
<proteinExistence type="predicted"/>
<dbReference type="GeneID" id="27370414"/>